<keyword evidence="3" id="KW-1133">Transmembrane helix</keyword>
<dbReference type="PANTHER" id="PTHR33392:SF6">
    <property type="entry name" value="POLYISOPRENYL-TEICHOIC ACID--PEPTIDOGLYCAN TEICHOIC ACID TRANSFERASE TAGU"/>
    <property type="match status" value="1"/>
</dbReference>
<keyword evidence="6" id="KW-1185">Reference proteome</keyword>
<feature type="compositionally biased region" description="Basic and acidic residues" evidence="2">
    <location>
        <begin position="111"/>
        <end position="124"/>
    </location>
</feature>
<gene>
    <name evidence="5" type="ORF">FB381_4392</name>
</gene>
<dbReference type="AlphaFoldDB" id="A0A543AD01"/>
<feature type="compositionally biased region" description="Low complexity" evidence="2">
    <location>
        <begin position="77"/>
        <end position="87"/>
    </location>
</feature>
<evidence type="ECO:0000313" key="5">
    <source>
        <dbReference type="EMBL" id="TQL70458.1"/>
    </source>
</evidence>
<keyword evidence="3" id="KW-0812">Transmembrane</keyword>
<dbReference type="InterPro" id="IPR050922">
    <property type="entry name" value="LytR/CpsA/Psr_CW_biosynth"/>
</dbReference>
<reference evidence="5 6" key="1">
    <citation type="submission" date="2019-06" db="EMBL/GenBank/DDBJ databases">
        <title>Sequencing the genomes of 1000 actinobacteria strains.</title>
        <authorList>
            <person name="Klenk H.-P."/>
        </authorList>
    </citation>
    <scope>NUCLEOTIDE SEQUENCE [LARGE SCALE GENOMIC DNA]</scope>
    <source>
        <strain evidence="5 6">DSM 25218</strain>
    </source>
</reference>
<comment type="caution">
    <text evidence="5">The sequence shown here is derived from an EMBL/GenBank/DDBJ whole genome shotgun (WGS) entry which is preliminary data.</text>
</comment>
<evidence type="ECO:0000313" key="6">
    <source>
        <dbReference type="Proteomes" id="UP000320209"/>
    </source>
</evidence>
<name>A0A543AD01_9ACTN</name>
<feature type="transmembrane region" description="Helical" evidence="3">
    <location>
        <begin position="176"/>
        <end position="196"/>
    </location>
</feature>
<organism evidence="5 6">
    <name type="scientific">Nocardioides albertanoniae</name>
    <dbReference type="NCBI Taxonomy" id="1175486"/>
    <lineage>
        <taxon>Bacteria</taxon>
        <taxon>Bacillati</taxon>
        <taxon>Actinomycetota</taxon>
        <taxon>Actinomycetes</taxon>
        <taxon>Propionibacteriales</taxon>
        <taxon>Nocardioidaceae</taxon>
        <taxon>Nocardioides</taxon>
    </lineage>
</organism>
<dbReference type="NCBIfam" id="TIGR00350">
    <property type="entry name" value="lytR_cpsA_psr"/>
    <property type="match status" value="1"/>
</dbReference>
<keyword evidence="3" id="KW-0472">Membrane</keyword>
<dbReference type="Proteomes" id="UP000320209">
    <property type="component" value="Unassembled WGS sequence"/>
</dbReference>
<feature type="domain" description="Cell envelope-related transcriptional attenuator" evidence="4">
    <location>
        <begin position="246"/>
        <end position="409"/>
    </location>
</feature>
<sequence>MGREASGETPRPAPPAPQEWSDPDVTAVARPLRDNPRPGRHVPTPPPAPAPSPEETAVAPVQDWYRQETFPPPAPQAPDQQLAPSAAREFDWNDPGAAAAPADQPLGRTSSRGELHEARHDDYPPARGRSAAFEPGYGDEAYDDFGPRESYQDPYAAYPPGEHDGHDKPRIGVWQVLGSTLLVLALVVGLFTVYTYRHLKSNIDTVSLEGSGDVGPKEPINILVMGSDSRDCKGCNVDGLTKDGQRSDTNILLHLSANRKFAYGVSIPRDTMVDRPSCNREEGGKAAAADYVRWNEAYSTAGPTCTIAQVESVADDMCGAKCDVQVNHVVVVDFSSFKGMVDAIDGVDVCLPQEVDDPYTGAHFDAGDQTLSGKQALNYVRLRHGLGDGGDLDRSKRQQAFIGSMAAKLLSGDTLSSPTKVLGFLNAATKGLTMDEGLKDNLDSMAKIGSGFQSVGMENIKFLTIPTVPDPDNPEATVVLDEEKAKNVFKAIANDKPLTKKIAAGALDAGQASGAKKSEGSGDEGSDGETADPAPTGEAESGETTGDASDGASSGASEEELDQIAEDAKAARDRAGLC</sequence>
<feature type="region of interest" description="Disordered" evidence="2">
    <location>
        <begin position="1"/>
        <end position="164"/>
    </location>
</feature>
<protein>
    <submittedName>
        <fullName evidence="5">LytR family transcriptional attenuator</fullName>
    </submittedName>
</protein>
<accession>A0A543AD01</accession>
<evidence type="ECO:0000256" key="3">
    <source>
        <dbReference type="SAM" id="Phobius"/>
    </source>
</evidence>
<dbReference type="Gene3D" id="3.40.630.190">
    <property type="entry name" value="LCP protein"/>
    <property type="match status" value="1"/>
</dbReference>
<dbReference type="PANTHER" id="PTHR33392">
    <property type="entry name" value="POLYISOPRENYL-TEICHOIC ACID--PEPTIDOGLYCAN TEICHOIC ACID TRANSFERASE TAGU"/>
    <property type="match status" value="1"/>
</dbReference>
<feature type="compositionally biased region" description="Basic and acidic residues" evidence="2">
    <location>
        <begin position="566"/>
        <end position="578"/>
    </location>
</feature>
<feature type="compositionally biased region" description="Pro residues" evidence="2">
    <location>
        <begin position="43"/>
        <end position="52"/>
    </location>
</feature>
<comment type="similarity">
    <text evidence="1">Belongs to the LytR/CpsA/Psr (LCP) family.</text>
</comment>
<feature type="compositionally biased region" description="Acidic residues" evidence="2">
    <location>
        <begin position="521"/>
        <end position="530"/>
    </location>
</feature>
<dbReference type="EMBL" id="VFOV01000001">
    <property type="protein sequence ID" value="TQL70458.1"/>
    <property type="molecule type" value="Genomic_DNA"/>
</dbReference>
<feature type="compositionally biased region" description="Low complexity" evidence="2">
    <location>
        <begin position="546"/>
        <end position="556"/>
    </location>
</feature>
<dbReference type="InterPro" id="IPR004474">
    <property type="entry name" value="LytR_CpsA_psr"/>
</dbReference>
<evidence type="ECO:0000259" key="4">
    <source>
        <dbReference type="Pfam" id="PF03816"/>
    </source>
</evidence>
<evidence type="ECO:0000256" key="1">
    <source>
        <dbReference type="ARBA" id="ARBA00006068"/>
    </source>
</evidence>
<feature type="region of interest" description="Disordered" evidence="2">
    <location>
        <begin position="509"/>
        <end position="578"/>
    </location>
</feature>
<evidence type="ECO:0000256" key="2">
    <source>
        <dbReference type="SAM" id="MobiDB-lite"/>
    </source>
</evidence>
<proteinExistence type="inferred from homology"/>
<dbReference type="Pfam" id="PF03816">
    <property type="entry name" value="LytR_cpsA_psr"/>
    <property type="match status" value="1"/>
</dbReference>